<dbReference type="KEGG" id="mela:C6568_10660"/>
<dbReference type="Gene3D" id="3.40.50.300">
    <property type="entry name" value="P-loop containing nucleotide triphosphate hydrolases"/>
    <property type="match status" value="1"/>
</dbReference>
<sequence length="725" mass="80024">MGAQESKREEQGEVRLDRPLQTGSALGADTLERRSFAGRVTQVLERISPTAGLVVSVEGAWGCGKTSLLAMVEDLLLGEKEDKRSVVVHFNPWLVGDRDALLRQFLASIAKAVKLADHAKEGKRVAKELKTYAKAFDVLKLIPGAEPWASIVKSVVESVGNASEAVFDYKTPDIEARKHDLERALRKFPQRIVVLIDDLDRLYPAEVYEMVRIIKAVGDLPNVGYVLAWDEKFVSAALDKLNVPFAAAYLDKVVQVRLPVPPLSFTQRVAQMNAGLARLPSEACETHFPSHENRIGSVFHHGLSELMEHPRDVVRLFDVLMSIEPNLRGEVNLGDLMGLAALMTKAPNVFSLLRSAPQAFVGRRPGTQASMKKPEEVIDRFSSDRESAINACGNPAAVQELVHWLFPKTAKADKAFTFDRVVFTEGHLGHPDRLSVALQMSAGRGDVSLVKVRRFVFQPSEREVIAADLDEQGCKEFLDYLAATLEALGEDVEIDSETLCIALARLVDMPPFVLHARNRRDVFLLSADLLALRAINALGKRMQQDSTVQLAERLIGDEEALSIAVAVAFESYVKDERDDDAKAVVRASADAKERVLTELGNNLERAARSGALFNKLRSAINLWLAPRLVPERCRALFDAVREQDPSLDSFALALMEGSFDSVKGQRYAVPKEVERIEAYAAMDFLKEHGSTRLKDEALGLPARAAWSAVVEGKEFYGVDGSVAER</sequence>
<dbReference type="SUPFAM" id="SSF52540">
    <property type="entry name" value="P-loop containing nucleoside triphosphate hydrolases"/>
    <property type="match status" value="1"/>
</dbReference>
<dbReference type="AlphaFoldDB" id="A0A2R3QDD9"/>
<evidence type="ECO:0000313" key="3">
    <source>
        <dbReference type="Proteomes" id="UP000237925"/>
    </source>
</evidence>
<dbReference type="Proteomes" id="UP000237925">
    <property type="component" value="Chromosome"/>
</dbReference>
<feature type="domain" description="KAP NTPase" evidence="1">
    <location>
        <begin position="34"/>
        <end position="324"/>
    </location>
</feature>
<protein>
    <recommendedName>
        <fullName evidence="1">KAP NTPase domain-containing protein</fullName>
    </recommendedName>
</protein>
<gene>
    <name evidence="2" type="ORF">C6568_10660</name>
</gene>
<dbReference type="RefSeq" id="WP_106684097.1">
    <property type="nucleotide sequence ID" value="NZ_CP027667.1"/>
</dbReference>
<dbReference type="InterPro" id="IPR011646">
    <property type="entry name" value="KAP_P-loop"/>
</dbReference>
<organism evidence="2 3">
    <name type="scientific">Melaminivora suipulveris</name>
    <dbReference type="NCBI Taxonomy" id="2109913"/>
    <lineage>
        <taxon>Bacteria</taxon>
        <taxon>Pseudomonadati</taxon>
        <taxon>Pseudomonadota</taxon>
        <taxon>Betaproteobacteria</taxon>
        <taxon>Burkholderiales</taxon>
        <taxon>Comamonadaceae</taxon>
        <taxon>Melaminivora</taxon>
    </lineage>
</organism>
<name>A0A2R3QDD9_9BURK</name>
<evidence type="ECO:0000313" key="2">
    <source>
        <dbReference type="EMBL" id="AVO49667.1"/>
    </source>
</evidence>
<dbReference type="OrthoDB" id="88903at2"/>
<accession>A0A2R3QDD9</accession>
<keyword evidence="3" id="KW-1185">Reference proteome</keyword>
<dbReference type="InterPro" id="IPR027417">
    <property type="entry name" value="P-loop_NTPase"/>
</dbReference>
<dbReference type="EMBL" id="CP027667">
    <property type="protein sequence ID" value="AVO49667.1"/>
    <property type="molecule type" value="Genomic_DNA"/>
</dbReference>
<dbReference type="Pfam" id="PF07693">
    <property type="entry name" value="KAP_NTPase"/>
    <property type="match status" value="1"/>
</dbReference>
<reference evidence="2 3" key="1">
    <citation type="submission" date="2018-03" db="EMBL/GenBank/DDBJ databases">
        <title>Genome sequencing of Melaminivora sp.</title>
        <authorList>
            <person name="Kim S.-J."/>
            <person name="Heo J."/>
            <person name="Ahn J.-H."/>
            <person name="Kwon S.-W."/>
        </authorList>
    </citation>
    <scope>NUCLEOTIDE SEQUENCE [LARGE SCALE GENOMIC DNA]</scope>
    <source>
        <strain evidence="2 3">SC2-9</strain>
    </source>
</reference>
<evidence type="ECO:0000259" key="1">
    <source>
        <dbReference type="Pfam" id="PF07693"/>
    </source>
</evidence>
<proteinExistence type="predicted"/>